<evidence type="ECO:0000259" key="2">
    <source>
        <dbReference type="PROSITE" id="PS50113"/>
    </source>
</evidence>
<reference evidence="5" key="1">
    <citation type="submission" date="2023-07" db="EMBL/GenBank/DDBJ databases">
        <title>Genomic Encyclopedia of Type Strains, Phase IV (KMG-IV): sequencing the most valuable type-strain genomes for metagenomic binning, comparative biology and taxonomic classification.</title>
        <authorList>
            <person name="Goeker M."/>
        </authorList>
    </citation>
    <scope>NUCLEOTIDE SEQUENCE</scope>
    <source>
        <strain evidence="5">DSM 19569</strain>
    </source>
</reference>
<feature type="domain" description="PAC" evidence="2">
    <location>
        <begin position="197"/>
        <end position="249"/>
    </location>
</feature>
<dbReference type="Pfam" id="PF00989">
    <property type="entry name" value="PAS"/>
    <property type="match status" value="1"/>
</dbReference>
<feature type="domain" description="EAL" evidence="3">
    <location>
        <begin position="553"/>
        <end position="593"/>
    </location>
</feature>
<dbReference type="InterPro" id="IPR013767">
    <property type="entry name" value="PAS_fold"/>
</dbReference>
<dbReference type="Pfam" id="PF00990">
    <property type="entry name" value="GGDEF"/>
    <property type="match status" value="1"/>
</dbReference>
<dbReference type="PANTHER" id="PTHR44757">
    <property type="entry name" value="DIGUANYLATE CYCLASE DGCP"/>
    <property type="match status" value="1"/>
</dbReference>
<dbReference type="NCBIfam" id="TIGR00254">
    <property type="entry name" value="GGDEF"/>
    <property type="match status" value="1"/>
</dbReference>
<feature type="domain" description="PAS" evidence="1">
    <location>
        <begin position="1"/>
        <end position="39"/>
    </location>
</feature>
<dbReference type="FunFam" id="3.30.70.270:FF:000001">
    <property type="entry name" value="Diguanylate cyclase domain protein"/>
    <property type="match status" value="1"/>
</dbReference>
<dbReference type="SUPFAM" id="SSF141868">
    <property type="entry name" value="EAL domain-like"/>
    <property type="match status" value="1"/>
</dbReference>
<feature type="domain" description="PAS" evidence="1">
    <location>
        <begin position="123"/>
        <end position="193"/>
    </location>
</feature>
<proteinExistence type="predicted"/>
<dbReference type="Pfam" id="PF12860">
    <property type="entry name" value="PAS_7"/>
    <property type="match status" value="1"/>
</dbReference>
<dbReference type="GO" id="GO:0003824">
    <property type="term" value="F:catalytic activity"/>
    <property type="evidence" value="ECO:0007669"/>
    <property type="project" value="UniProtKB-ARBA"/>
</dbReference>
<dbReference type="RefSeq" id="WP_230368303.1">
    <property type="nucleotide sequence ID" value="NZ_JAJALK010000025.1"/>
</dbReference>
<dbReference type="AlphaFoldDB" id="A0AAJ1TZM1"/>
<evidence type="ECO:0000313" key="5">
    <source>
        <dbReference type="EMBL" id="MDQ0546638.1"/>
    </source>
</evidence>
<dbReference type="Gene3D" id="3.20.20.450">
    <property type="entry name" value="EAL domain"/>
    <property type="match status" value="1"/>
</dbReference>
<dbReference type="Proteomes" id="UP001223420">
    <property type="component" value="Unassembled WGS sequence"/>
</dbReference>
<dbReference type="Pfam" id="PF08447">
    <property type="entry name" value="PAS_3"/>
    <property type="match status" value="1"/>
</dbReference>
<dbReference type="EMBL" id="JAUSWL010000016">
    <property type="protein sequence ID" value="MDQ0546638.1"/>
    <property type="molecule type" value="Genomic_DNA"/>
</dbReference>
<dbReference type="InterPro" id="IPR000014">
    <property type="entry name" value="PAS"/>
</dbReference>
<name>A0AAJ1TZM1_9HYPH</name>
<dbReference type="SMART" id="SM00091">
    <property type="entry name" value="PAS"/>
    <property type="match status" value="3"/>
</dbReference>
<dbReference type="InterPro" id="IPR035965">
    <property type="entry name" value="PAS-like_dom_sf"/>
</dbReference>
<dbReference type="SMART" id="SM00267">
    <property type="entry name" value="GGDEF"/>
    <property type="match status" value="1"/>
</dbReference>
<dbReference type="PANTHER" id="PTHR44757:SF2">
    <property type="entry name" value="BIOFILM ARCHITECTURE MAINTENANCE PROTEIN MBAA"/>
    <property type="match status" value="1"/>
</dbReference>
<dbReference type="InterPro" id="IPR001633">
    <property type="entry name" value="EAL_dom"/>
</dbReference>
<dbReference type="SUPFAM" id="SSF55785">
    <property type="entry name" value="PYP-like sensor domain (PAS domain)"/>
    <property type="match status" value="3"/>
</dbReference>
<comment type="caution">
    <text evidence="5">The sequence shown here is derived from an EMBL/GenBank/DDBJ whole genome shotgun (WGS) entry which is preliminary data.</text>
</comment>
<dbReference type="InterPro" id="IPR043128">
    <property type="entry name" value="Rev_trsase/Diguanyl_cyclase"/>
</dbReference>
<dbReference type="InterPro" id="IPR029787">
    <property type="entry name" value="Nucleotide_cyclase"/>
</dbReference>
<dbReference type="Gene3D" id="3.30.70.270">
    <property type="match status" value="1"/>
</dbReference>
<evidence type="ECO:0000313" key="6">
    <source>
        <dbReference type="Proteomes" id="UP001223420"/>
    </source>
</evidence>
<dbReference type="InterPro" id="IPR013655">
    <property type="entry name" value="PAS_fold_3"/>
</dbReference>
<evidence type="ECO:0000259" key="3">
    <source>
        <dbReference type="PROSITE" id="PS50883"/>
    </source>
</evidence>
<feature type="domain" description="GGDEF" evidence="4">
    <location>
        <begin position="411"/>
        <end position="544"/>
    </location>
</feature>
<organism evidence="5 6">
    <name type="scientific">Methylobacterium brachiatum</name>
    <dbReference type="NCBI Taxonomy" id="269660"/>
    <lineage>
        <taxon>Bacteria</taxon>
        <taxon>Pseudomonadati</taxon>
        <taxon>Pseudomonadota</taxon>
        <taxon>Alphaproteobacteria</taxon>
        <taxon>Hyphomicrobiales</taxon>
        <taxon>Methylobacteriaceae</taxon>
        <taxon>Methylobacterium</taxon>
    </lineage>
</organism>
<dbReference type="CDD" id="cd00130">
    <property type="entry name" value="PAS"/>
    <property type="match status" value="3"/>
</dbReference>
<dbReference type="SMART" id="SM00086">
    <property type="entry name" value="PAC"/>
    <property type="match status" value="2"/>
</dbReference>
<dbReference type="PROSITE" id="PS50113">
    <property type="entry name" value="PAC"/>
    <property type="match status" value="2"/>
</dbReference>
<gene>
    <name evidence="5" type="ORF">QO001_005590</name>
</gene>
<accession>A0AAJ1TZM1</accession>
<dbReference type="InterPro" id="IPR052155">
    <property type="entry name" value="Biofilm_reg_signaling"/>
</dbReference>
<dbReference type="CDD" id="cd01949">
    <property type="entry name" value="GGDEF"/>
    <property type="match status" value="1"/>
</dbReference>
<evidence type="ECO:0000259" key="4">
    <source>
        <dbReference type="PROSITE" id="PS50887"/>
    </source>
</evidence>
<dbReference type="InterPro" id="IPR000700">
    <property type="entry name" value="PAS-assoc_C"/>
</dbReference>
<dbReference type="InterPro" id="IPR001610">
    <property type="entry name" value="PAC"/>
</dbReference>
<dbReference type="InterPro" id="IPR000160">
    <property type="entry name" value="GGDEF_dom"/>
</dbReference>
<protein>
    <submittedName>
        <fullName evidence="5">Diguanylate cyclase (GGDEF)-like protein/PAS domain S-box-containing protein</fullName>
    </submittedName>
</protein>
<dbReference type="PROSITE" id="PS50887">
    <property type="entry name" value="GGDEF"/>
    <property type="match status" value="1"/>
</dbReference>
<dbReference type="PROSITE" id="PS50883">
    <property type="entry name" value="EAL"/>
    <property type="match status" value="1"/>
</dbReference>
<dbReference type="GO" id="GO:0006355">
    <property type="term" value="P:regulation of DNA-templated transcription"/>
    <property type="evidence" value="ECO:0007669"/>
    <property type="project" value="InterPro"/>
</dbReference>
<dbReference type="PROSITE" id="PS50112">
    <property type="entry name" value="PAS"/>
    <property type="match status" value="2"/>
</dbReference>
<dbReference type="Gene3D" id="3.30.450.20">
    <property type="entry name" value="PAS domain"/>
    <property type="match status" value="3"/>
</dbReference>
<dbReference type="NCBIfam" id="TIGR00229">
    <property type="entry name" value="sensory_box"/>
    <property type="match status" value="2"/>
</dbReference>
<feature type="domain" description="PAC" evidence="2">
    <location>
        <begin position="326"/>
        <end position="379"/>
    </location>
</feature>
<sequence length="593" mass="66580">MHAALENVDHGILMLCPNNRVLLQNRRARELLGLSPDELRDGQPFDELRWLQFQPRASGPPIALPRRRIVRRDSEWRPLQRHAAEPDQVFLEVRSVPLADGGAVKTFTDVTEQWLAVLANQESEQRYRLLAENTTDVLILGDLAGARRYVSPATRAMFGCEPEELVGEHPLVRIHPEDAVSYERVLDDLRNLRVEQCVTCWRYRRFDGAWMWMEVSFNVVRDNGGRASGWVAVLRDVSSRRATEEALRLSEQRLALALDSGNDGLWDWCVRSGRVTFSQNWFGMLGYAEGEFESHIRTWERLIHPEDTKGALRCLTRHMEGQTPHFECEYRLRTKARGYLWTLARGKVVEHDGNGRPLRMVGTHIDITRRKEIEQQVAHIAAHDALTNLPNRALFRDRLRCELANAKRHGGSFAVLACDLDRFKAVNDTLGHPAGDALLRTIADRLRAIVRDGETVARLGGDEFAIILGRSTDPQAASLAAQRVIEAVGQPVDLDGTVASVGVSIGLAIGPQDGSDADTLFKNADIALYRAKAAGRNSYSFYEPGMDAVVATRIQLERDLRDAARGGEFVLHYQPILNLASGEVGGFEALLRW</sequence>
<dbReference type="SUPFAM" id="SSF55073">
    <property type="entry name" value="Nucleotide cyclase"/>
    <property type="match status" value="1"/>
</dbReference>
<dbReference type="InterPro" id="IPR035919">
    <property type="entry name" value="EAL_sf"/>
</dbReference>
<evidence type="ECO:0000259" key="1">
    <source>
        <dbReference type="PROSITE" id="PS50112"/>
    </source>
</evidence>